<dbReference type="InterPro" id="IPR050597">
    <property type="entry name" value="Cytochrome_c_Oxidase_Subunit"/>
</dbReference>
<feature type="binding site" description="covalent" evidence="8">
    <location>
        <position position="131"/>
    </location>
    <ligand>
        <name>heme c</name>
        <dbReference type="ChEBI" id="CHEBI:61717"/>
        <label>2</label>
    </ligand>
</feature>
<evidence type="ECO:0000313" key="12">
    <source>
        <dbReference type="EMBL" id="OAN47900.1"/>
    </source>
</evidence>
<keyword evidence="3 8" id="KW-0349">Heme</keyword>
<dbReference type="STRING" id="1437059.A6A05_03490"/>
<feature type="binding site" description="axial binding residue" evidence="9">
    <location>
        <position position="178"/>
    </location>
    <ligand>
        <name>heme c</name>
        <dbReference type="ChEBI" id="CHEBI:61717"/>
        <label>2</label>
    </ligand>
    <ligandPart>
        <name>Fe</name>
        <dbReference type="ChEBI" id="CHEBI:18248"/>
    </ligandPart>
</feature>
<keyword evidence="4 9" id="KW-0479">Metal-binding</keyword>
<dbReference type="GO" id="GO:0020037">
    <property type="term" value="F:heme binding"/>
    <property type="evidence" value="ECO:0007669"/>
    <property type="project" value="InterPro"/>
</dbReference>
<comment type="caution">
    <text evidence="12">The sequence shown here is derived from an EMBL/GenBank/DDBJ whole genome shotgun (WGS) entry which is preliminary data.</text>
</comment>
<dbReference type="SUPFAM" id="SSF46626">
    <property type="entry name" value="Cytochrome c"/>
    <property type="match status" value="2"/>
</dbReference>
<feature type="binding site" description="axial binding residue" evidence="9">
    <location>
        <position position="135"/>
    </location>
    <ligand>
        <name>heme c</name>
        <dbReference type="ChEBI" id="CHEBI:61717"/>
        <label>2</label>
    </ligand>
    <ligandPart>
        <name>Fe</name>
        <dbReference type="ChEBI" id="CHEBI:18248"/>
    </ligandPart>
</feature>
<keyword evidence="13" id="KW-1185">Reference proteome</keyword>
<comment type="subcellular location">
    <subcellularLocation>
        <location evidence="1">Periplasm</location>
    </subcellularLocation>
</comment>
<dbReference type="Gene3D" id="1.10.760.10">
    <property type="entry name" value="Cytochrome c-like domain"/>
    <property type="match status" value="2"/>
</dbReference>
<dbReference type="Pfam" id="PF00034">
    <property type="entry name" value="Cytochrom_C"/>
    <property type="match status" value="2"/>
</dbReference>
<dbReference type="PIRSF" id="PIRSF000005">
    <property type="entry name" value="Cytochrome_c4"/>
    <property type="match status" value="1"/>
</dbReference>
<keyword evidence="2" id="KW-0813">Transport</keyword>
<sequence length="201" mass="21663">MIVKSTPTLTALVLVLGLVAAGPALAADGKQLFADKGCTACHGEDANTPLEPGYPRLSGQNAEYAFTQLKDMKSGKRNNGLSPDTMKPILEEVTEEEMKALADYLASLPRLMAATTPTSGEGRKLYMTKTCVACHGKDGLKPVLKTYPFVGGQDQKYILTQMMDIKTSKRVNGLTNAMQPVMHLVQDSEIEAIAEFLANVK</sequence>
<evidence type="ECO:0000259" key="11">
    <source>
        <dbReference type="PROSITE" id="PS51007"/>
    </source>
</evidence>
<evidence type="ECO:0000256" key="7">
    <source>
        <dbReference type="ARBA" id="ARBA00023004"/>
    </source>
</evidence>
<feature type="domain" description="Cytochrome c" evidence="11">
    <location>
        <begin position="24"/>
        <end position="109"/>
    </location>
</feature>
<dbReference type="Proteomes" id="UP000078543">
    <property type="component" value="Unassembled WGS sequence"/>
</dbReference>
<feature type="binding site" description="covalent" evidence="8">
    <location>
        <position position="134"/>
    </location>
    <ligand>
        <name>heme c</name>
        <dbReference type="ChEBI" id="CHEBI:61717"/>
        <label>2</label>
    </ligand>
</feature>
<evidence type="ECO:0000256" key="1">
    <source>
        <dbReference type="ARBA" id="ARBA00004418"/>
    </source>
</evidence>
<dbReference type="GO" id="GO:0009055">
    <property type="term" value="F:electron transfer activity"/>
    <property type="evidence" value="ECO:0007669"/>
    <property type="project" value="InterPro"/>
</dbReference>
<evidence type="ECO:0000256" key="6">
    <source>
        <dbReference type="ARBA" id="ARBA00022982"/>
    </source>
</evidence>
<dbReference type="AlphaFoldDB" id="A0A178MGU4"/>
<evidence type="ECO:0000256" key="5">
    <source>
        <dbReference type="ARBA" id="ARBA00022764"/>
    </source>
</evidence>
<protein>
    <submittedName>
        <fullName evidence="12">Cytochrome C4</fullName>
    </submittedName>
</protein>
<dbReference type="RefSeq" id="WP_068503122.1">
    <property type="nucleotide sequence ID" value="NZ_LWQU01000163.1"/>
</dbReference>
<dbReference type="InterPro" id="IPR024167">
    <property type="entry name" value="Cytochrome_c4-like"/>
</dbReference>
<keyword evidence="7 9" id="KW-0408">Iron</keyword>
<feature type="binding site" description="axial binding residue" evidence="9">
    <location>
        <position position="86"/>
    </location>
    <ligand>
        <name>heme c</name>
        <dbReference type="ChEBI" id="CHEBI:61717"/>
        <label>1</label>
    </ligand>
    <ligandPart>
        <name>Fe</name>
        <dbReference type="ChEBI" id="CHEBI:18248"/>
    </ligandPart>
</feature>
<accession>A0A178MGU4</accession>
<feature type="domain" description="Cytochrome c" evidence="11">
    <location>
        <begin position="117"/>
        <end position="201"/>
    </location>
</feature>
<name>A0A178MGU4_9PROT</name>
<dbReference type="PANTHER" id="PTHR33751:SF9">
    <property type="entry name" value="CYTOCHROME C4"/>
    <property type="match status" value="1"/>
</dbReference>
<dbReference type="GO" id="GO:0042597">
    <property type="term" value="C:periplasmic space"/>
    <property type="evidence" value="ECO:0007669"/>
    <property type="project" value="UniProtKB-SubCell"/>
</dbReference>
<keyword evidence="6" id="KW-0249">Electron transport</keyword>
<evidence type="ECO:0000313" key="13">
    <source>
        <dbReference type="Proteomes" id="UP000078543"/>
    </source>
</evidence>
<evidence type="ECO:0000256" key="8">
    <source>
        <dbReference type="PIRSR" id="PIRSR000005-1"/>
    </source>
</evidence>
<dbReference type="PANTHER" id="PTHR33751">
    <property type="entry name" value="CBB3-TYPE CYTOCHROME C OXIDASE SUBUNIT FIXP"/>
    <property type="match status" value="1"/>
</dbReference>
<dbReference type="GO" id="GO:0005506">
    <property type="term" value="F:iron ion binding"/>
    <property type="evidence" value="ECO:0007669"/>
    <property type="project" value="InterPro"/>
</dbReference>
<reference evidence="12 13" key="1">
    <citation type="submission" date="2016-04" db="EMBL/GenBank/DDBJ databases">
        <title>Draft genome sequence of freshwater magnetotactic bacteria Magnetospirillum marisnigri SP-1 and Magnetospirillum moscoviense BB-1.</title>
        <authorList>
            <person name="Koziaeva V."/>
            <person name="Dziuba M.V."/>
            <person name="Ivanov T.M."/>
            <person name="Kuznetsov B."/>
            <person name="Grouzdev D.S."/>
        </authorList>
    </citation>
    <scope>NUCLEOTIDE SEQUENCE [LARGE SCALE GENOMIC DNA]</scope>
    <source>
        <strain evidence="12 13">BB-1</strain>
    </source>
</reference>
<comment type="PTM">
    <text evidence="8">Binds 2 heme c groups covalently per subunit.</text>
</comment>
<dbReference type="OrthoDB" id="9808603at2"/>
<feature type="binding site" description="covalent" evidence="8">
    <location>
        <position position="41"/>
    </location>
    <ligand>
        <name>heme c</name>
        <dbReference type="ChEBI" id="CHEBI:61717"/>
        <label>1</label>
    </ligand>
</feature>
<organism evidence="12 13">
    <name type="scientific">Magnetospirillum moscoviense</name>
    <dbReference type="NCBI Taxonomy" id="1437059"/>
    <lineage>
        <taxon>Bacteria</taxon>
        <taxon>Pseudomonadati</taxon>
        <taxon>Pseudomonadota</taxon>
        <taxon>Alphaproteobacteria</taxon>
        <taxon>Rhodospirillales</taxon>
        <taxon>Rhodospirillaceae</taxon>
        <taxon>Magnetospirillum</taxon>
    </lineage>
</organism>
<feature type="binding site" description="axial binding residue" evidence="9">
    <location>
        <position position="42"/>
    </location>
    <ligand>
        <name>heme c</name>
        <dbReference type="ChEBI" id="CHEBI:61717"/>
        <label>1</label>
    </ligand>
    <ligandPart>
        <name>Fe</name>
        <dbReference type="ChEBI" id="CHEBI:18248"/>
    </ligandPart>
</feature>
<evidence type="ECO:0000256" key="10">
    <source>
        <dbReference type="SAM" id="SignalP"/>
    </source>
</evidence>
<dbReference type="PROSITE" id="PS51007">
    <property type="entry name" value="CYTC"/>
    <property type="match status" value="2"/>
</dbReference>
<gene>
    <name evidence="12" type="ORF">A6A05_03490</name>
</gene>
<dbReference type="InterPro" id="IPR009056">
    <property type="entry name" value="Cyt_c-like_dom"/>
</dbReference>
<feature type="signal peptide" evidence="10">
    <location>
        <begin position="1"/>
        <end position="26"/>
    </location>
</feature>
<keyword evidence="5" id="KW-0574">Periplasm</keyword>
<proteinExistence type="predicted"/>
<evidence type="ECO:0000256" key="2">
    <source>
        <dbReference type="ARBA" id="ARBA00022448"/>
    </source>
</evidence>
<evidence type="ECO:0000256" key="9">
    <source>
        <dbReference type="PIRSR" id="PIRSR000005-2"/>
    </source>
</evidence>
<keyword evidence="10" id="KW-0732">Signal</keyword>
<feature type="chain" id="PRO_5008091942" evidence="10">
    <location>
        <begin position="27"/>
        <end position="201"/>
    </location>
</feature>
<evidence type="ECO:0000256" key="3">
    <source>
        <dbReference type="ARBA" id="ARBA00022617"/>
    </source>
</evidence>
<dbReference type="InterPro" id="IPR036909">
    <property type="entry name" value="Cyt_c-like_dom_sf"/>
</dbReference>
<feature type="binding site" description="covalent" evidence="8">
    <location>
        <position position="38"/>
    </location>
    <ligand>
        <name>heme c</name>
        <dbReference type="ChEBI" id="CHEBI:61717"/>
        <label>1</label>
    </ligand>
</feature>
<dbReference type="EMBL" id="LWQU01000163">
    <property type="protein sequence ID" value="OAN47900.1"/>
    <property type="molecule type" value="Genomic_DNA"/>
</dbReference>
<evidence type="ECO:0000256" key="4">
    <source>
        <dbReference type="ARBA" id="ARBA00022723"/>
    </source>
</evidence>